<sequence length="273" mass="27660">MPYFEGARGRLHYRRWPVEHPVAVLALLPGTGQHSGHYHRFARAVQPSGIELWALDTSGHGLSEGNPEQPGALSELSADARAFLEQARAHAPGAPVLMGHSLGAATALAVLASERRPPCSALILCGTPKAVLEGRPPSSARGAEPNRTRAAGGSAGSSEPVGGSARSVAAASASGSARSVAAASASGSARSVAAASAYGGGDAVSGPALPPGLPVLIVHGVDDRRAPVDPVREWAGAHGAEFRAYADAGHDLLHEPVHAQVSADIADWVLARG</sequence>
<dbReference type="Proteomes" id="UP000602198">
    <property type="component" value="Unassembled WGS sequence"/>
</dbReference>
<protein>
    <submittedName>
        <fullName evidence="3">Alpha/beta hydrolase</fullName>
    </submittedName>
</protein>
<dbReference type="GO" id="GO:0016787">
    <property type="term" value="F:hydrolase activity"/>
    <property type="evidence" value="ECO:0007669"/>
    <property type="project" value="UniProtKB-KW"/>
</dbReference>
<feature type="domain" description="Serine aminopeptidase S33" evidence="2">
    <location>
        <begin position="20"/>
        <end position="256"/>
    </location>
</feature>
<name>A0ABS1M6B5_9NOCA</name>
<dbReference type="InterPro" id="IPR000073">
    <property type="entry name" value="AB_hydrolase_1"/>
</dbReference>
<gene>
    <name evidence="3" type="ORF">JK358_17455</name>
</gene>
<proteinExistence type="predicted"/>
<keyword evidence="3" id="KW-0378">Hydrolase</keyword>
<dbReference type="EMBL" id="JAERRJ010000006">
    <property type="protein sequence ID" value="MBL1076188.1"/>
    <property type="molecule type" value="Genomic_DNA"/>
</dbReference>
<keyword evidence="4" id="KW-1185">Reference proteome</keyword>
<dbReference type="Gene3D" id="3.40.50.1820">
    <property type="entry name" value="alpha/beta hydrolase"/>
    <property type="match status" value="1"/>
</dbReference>
<accession>A0ABS1M6B5</accession>
<evidence type="ECO:0000313" key="4">
    <source>
        <dbReference type="Proteomes" id="UP000602198"/>
    </source>
</evidence>
<comment type="caution">
    <text evidence="3">The sequence shown here is derived from an EMBL/GenBank/DDBJ whole genome shotgun (WGS) entry which is preliminary data.</text>
</comment>
<dbReference type="SUPFAM" id="SSF53474">
    <property type="entry name" value="alpha/beta-Hydrolases"/>
    <property type="match status" value="1"/>
</dbReference>
<organism evidence="3 4">
    <name type="scientific">Nocardia acididurans</name>
    <dbReference type="NCBI Taxonomy" id="2802282"/>
    <lineage>
        <taxon>Bacteria</taxon>
        <taxon>Bacillati</taxon>
        <taxon>Actinomycetota</taxon>
        <taxon>Actinomycetes</taxon>
        <taxon>Mycobacteriales</taxon>
        <taxon>Nocardiaceae</taxon>
        <taxon>Nocardia</taxon>
    </lineage>
</organism>
<evidence type="ECO:0000313" key="3">
    <source>
        <dbReference type="EMBL" id="MBL1076188.1"/>
    </source>
</evidence>
<feature type="region of interest" description="Disordered" evidence="1">
    <location>
        <begin position="133"/>
        <end position="163"/>
    </location>
</feature>
<dbReference type="InterPro" id="IPR029058">
    <property type="entry name" value="AB_hydrolase_fold"/>
</dbReference>
<dbReference type="PANTHER" id="PTHR11614">
    <property type="entry name" value="PHOSPHOLIPASE-RELATED"/>
    <property type="match status" value="1"/>
</dbReference>
<dbReference type="PRINTS" id="PR00111">
    <property type="entry name" value="ABHYDROLASE"/>
</dbReference>
<evidence type="ECO:0000256" key="1">
    <source>
        <dbReference type="SAM" id="MobiDB-lite"/>
    </source>
</evidence>
<reference evidence="3 4" key="1">
    <citation type="submission" date="2021-01" db="EMBL/GenBank/DDBJ databases">
        <title>WGS of actinomycetes isolated from Thailand.</title>
        <authorList>
            <person name="Thawai C."/>
        </authorList>
    </citation>
    <scope>NUCLEOTIDE SEQUENCE [LARGE SCALE GENOMIC DNA]</scope>
    <source>
        <strain evidence="3 4">LPG 2</strain>
    </source>
</reference>
<dbReference type="InterPro" id="IPR022742">
    <property type="entry name" value="Hydrolase_4"/>
</dbReference>
<dbReference type="InterPro" id="IPR051044">
    <property type="entry name" value="MAG_DAG_Lipase"/>
</dbReference>
<dbReference type="RefSeq" id="WP_201948746.1">
    <property type="nucleotide sequence ID" value="NZ_JAERRJ010000006.1"/>
</dbReference>
<dbReference type="Pfam" id="PF12146">
    <property type="entry name" value="Hydrolase_4"/>
    <property type="match status" value="1"/>
</dbReference>
<evidence type="ECO:0000259" key="2">
    <source>
        <dbReference type="Pfam" id="PF12146"/>
    </source>
</evidence>